<dbReference type="GO" id="GO:0060285">
    <property type="term" value="P:cilium-dependent cell motility"/>
    <property type="evidence" value="ECO:0007669"/>
    <property type="project" value="TreeGrafter"/>
</dbReference>
<dbReference type="GO" id="GO:0005858">
    <property type="term" value="C:axonemal dynein complex"/>
    <property type="evidence" value="ECO:0007669"/>
    <property type="project" value="InterPro"/>
</dbReference>
<evidence type="ECO:0000313" key="16">
    <source>
        <dbReference type="EMBL" id="CAD9684658.1"/>
    </source>
</evidence>
<comment type="similarity">
    <text evidence="9">Belongs to the DRC2 family.</text>
</comment>
<feature type="region of interest" description="Disordered" evidence="13">
    <location>
        <begin position="1"/>
        <end position="42"/>
    </location>
</feature>
<protein>
    <recommendedName>
        <fullName evidence="10">Dynein regulatory complex subunit 2</fullName>
    </recommendedName>
</protein>
<evidence type="ECO:0000256" key="11">
    <source>
        <dbReference type="ARBA" id="ARBA00045865"/>
    </source>
</evidence>
<reference evidence="16" key="1">
    <citation type="submission" date="2021-01" db="EMBL/GenBank/DDBJ databases">
        <authorList>
            <person name="Corre E."/>
            <person name="Pelletier E."/>
            <person name="Niang G."/>
            <person name="Scheremetjew M."/>
            <person name="Finn R."/>
            <person name="Kale V."/>
            <person name="Holt S."/>
            <person name="Cochrane G."/>
            <person name="Meng A."/>
            <person name="Brown T."/>
            <person name="Cohen L."/>
        </authorList>
    </citation>
    <scope>NUCLEOTIDE SEQUENCE</scope>
    <source>
        <strain evidence="16">NY070348D</strain>
    </source>
</reference>
<evidence type="ECO:0000256" key="6">
    <source>
        <dbReference type="ARBA" id="ARBA00023212"/>
    </source>
</evidence>
<keyword evidence="6" id="KW-0206">Cytoskeleton</keyword>
<comment type="function">
    <text evidence="11">Component of the nexin-dynein regulatory complex (N-DRC), a key regulator of ciliary/flagellar motility which maintains the alignment and integrity of the distal axoneme and regulates microtubule sliding in motile axonemes. Plays a critical role in the assembly of N-DRC and also stabilizes the assembly of multiple inner dynein arms and radial spokes. Coassembles with DRC1 to form a central scaffold needed for assembly of the N-DRC and its attachment to the outer doublet microtubules.</text>
</comment>
<evidence type="ECO:0000256" key="7">
    <source>
        <dbReference type="ARBA" id="ARBA00023273"/>
    </source>
</evidence>
<evidence type="ECO:0000256" key="8">
    <source>
        <dbReference type="ARBA" id="ARBA00037841"/>
    </source>
</evidence>
<evidence type="ECO:0000256" key="9">
    <source>
        <dbReference type="ARBA" id="ARBA00038424"/>
    </source>
</evidence>
<dbReference type="InterPro" id="IPR029440">
    <property type="entry name" value="DRC1_C"/>
</dbReference>
<proteinExistence type="inferred from homology"/>
<evidence type="ECO:0000256" key="13">
    <source>
        <dbReference type="SAM" id="MobiDB-lite"/>
    </source>
</evidence>
<feature type="compositionally biased region" description="Basic and acidic residues" evidence="13">
    <location>
        <begin position="1"/>
        <end position="10"/>
    </location>
</feature>
<evidence type="ECO:0000259" key="15">
    <source>
        <dbReference type="Pfam" id="PF14775"/>
    </source>
</evidence>
<accession>A0A7S2RYX4</accession>
<evidence type="ECO:0000256" key="12">
    <source>
        <dbReference type="SAM" id="Coils"/>
    </source>
</evidence>
<feature type="coiled-coil region" evidence="12">
    <location>
        <begin position="102"/>
        <end position="129"/>
    </location>
</feature>
<feature type="compositionally biased region" description="Basic and acidic residues" evidence="13">
    <location>
        <begin position="18"/>
        <end position="42"/>
    </location>
</feature>
<dbReference type="PANTHER" id="PTHR21625">
    <property type="entry name" value="NYD-SP28 PROTEIN"/>
    <property type="match status" value="1"/>
</dbReference>
<organism evidence="16">
    <name type="scientific">Mucochytrium quahogii</name>
    <dbReference type="NCBI Taxonomy" id="96639"/>
    <lineage>
        <taxon>Eukaryota</taxon>
        <taxon>Sar</taxon>
        <taxon>Stramenopiles</taxon>
        <taxon>Bigyra</taxon>
        <taxon>Labyrinthulomycetes</taxon>
        <taxon>Thraustochytrida</taxon>
        <taxon>Thraustochytriidae</taxon>
        <taxon>Mucochytrium</taxon>
    </lineage>
</organism>
<evidence type="ECO:0000256" key="1">
    <source>
        <dbReference type="ARBA" id="ARBA00004611"/>
    </source>
</evidence>
<name>A0A7S2RYX4_9STRA</name>
<dbReference type="PANTHER" id="PTHR21625:SF0">
    <property type="entry name" value="DYNEIN REGULATORY COMPLEX SUBUNIT 2"/>
    <property type="match status" value="1"/>
</dbReference>
<sequence>MALLGKDVKGKKGKKPKKENDVTEADKAAEEKKRRLKENDMRKKLALNARNQLIADMKEELKNTQVNKLRIQNQWRKVMRLAKVESLRKDIEVLSQNHERDVDRKDAIIQMLDRDLEEAEDQYQTALRSHLQNIDRLIDLQDSRLLALENEFESELAEIASEFNVERDQIITQHQFEKKELLDIIAAVGAEEQDREAEARQEHEQTREEIRNKNLEDINVLRITLESTIEELERHFESAHLNYLQNTDQRTQDFKFLTRKDQELSKEIEVKIRKIERLQTSLSHWRTKIAQNTKECEDRNSALREEKDQIAKHFLQLKTRMNKFRDRQAKRLTDLTRSTCDARKRLNKKTELGKRILKLAELARKLETEQEKISPFYQSSVVPTNIANKRPVSPVGENAGEGEEDQQEEATGTKALLQQQEPKALLMKKARALGPDGELLDEWESLDNFFKRFNKVMLSKLAVDKEKDRLAEENQTLQILLKQYLDGITVRPEVMDNKNPLLVVNGRVNITKQAMVRGSVNGGAYGRPTIVDGNHMVATHRTSP</sequence>
<evidence type="ECO:0000256" key="3">
    <source>
        <dbReference type="ARBA" id="ARBA00022846"/>
    </source>
</evidence>
<evidence type="ECO:0000256" key="4">
    <source>
        <dbReference type="ARBA" id="ARBA00023054"/>
    </source>
</evidence>
<evidence type="ECO:0000259" key="14">
    <source>
        <dbReference type="Pfam" id="PF14772"/>
    </source>
</evidence>
<keyword evidence="4 12" id="KW-0175">Coiled coil</keyword>
<evidence type="ECO:0000256" key="2">
    <source>
        <dbReference type="ARBA" id="ARBA00022490"/>
    </source>
</evidence>
<keyword evidence="3" id="KW-0282">Flagellum</keyword>
<evidence type="ECO:0000256" key="10">
    <source>
        <dbReference type="ARBA" id="ARBA00040899"/>
    </source>
</evidence>
<dbReference type="GO" id="GO:0070286">
    <property type="term" value="P:axonemal dynein complex assembly"/>
    <property type="evidence" value="ECO:0007669"/>
    <property type="project" value="InterPro"/>
</dbReference>
<gene>
    <name evidence="16" type="ORF">QSP1433_LOCUS8514</name>
</gene>
<dbReference type="AlphaFoldDB" id="A0A7S2RYX4"/>
<dbReference type="Pfam" id="PF14775">
    <property type="entry name" value="NYD-SP28_assoc"/>
    <property type="match status" value="1"/>
</dbReference>
<dbReference type="Pfam" id="PF14772">
    <property type="entry name" value="NYD-SP28"/>
    <property type="match status" value="1"/>
</dbReference>
<feature type="domain" description="Dynein regulatory complex protein 1 C-terminal" evidence="15">
    <location>
        <begin position="440"/>
        <end position="485"/>
    </location>
</feature>
<dbReference type="EMBL" id="HBHK01013556">
    <property type="protein sequence ID" value="CAD9684658.1"/>
    <property type="molecule type" value="Transcribed_RNA"/>
</dbReference>
<evidence type="ECO:0000256" key="5">
    <source>
        <dbReference type="ARBA" id="ARBA00023069"/>
    </source>
</evidence>
<dbReference type="InterPro" id="IPR039505">
    <property type="entry name" value="DRC1/2_N"/>
</dbReference>
<dbReference type="GO" id="GO:0003352">
    <property type="term" value="P:regulation of cilium movement"/>
    <property type="evidence" value="ECO:0007669"/>
    <property type="project" value="TreeGrafter"/>
</dbReference>
<feature type="coiled-coil region" evidence="12">
    <location>
        <begin position="189"/>
        <end position="235"/>
    </location>
</feature>
<feature type="domain" description="Dynein regulatory complex protein 1/2 N-terminal" evidence="14">
    <location>
        <begin position="35"/>
        <end position="134"/>
    </location>
</feature>
<keyword evidence="2" id="KW-0963">Cytoplasm</keyword>
<dbReference type="InterPro" id="IPR039750">
    <property type="entry name" value="DRC1/DRC2"/>
</dbReference>
<keyword evidence="5" id="KW-0969">Cilium</keyword>
<feature type="region of interest" description="Disordered" evidence="13">
    <location>
        <begin position="388"/>
        <end position="412"/>
    </location>
</feature>
<keyword evidence="7" id="KW-0966">Cell projection</keyword>
<comment type="subcellular location">
    <subcellularLocation>
        <location evidence="1">Cytoplasm</location>
        <location evidence="1">Cytoskeleton</location>
        <location evidence="1">Flagellum axoneme</location>
    </subcellularLocation>
    <subcellularLocation>
        <location evidence="8">Cytoplasm</location>
        <location evidence="8">Cytoskeleton</location>
        <location evidence="8">Flagellum basal body</location>
    </subcellularLocation>
</comment>
<feature type="coiled-coil region" evidence="12">
    <location>
        <begin position="47"/>
        <end position="74"/>
    </location>
</feature>